<sequence>MSESASLSSKIDLEKVAVDDESVGIKFDENAFEQRGRTRRRASVHTRSRSASLFRERVGPDVVLPGVFKTISHHVDNELEQDKLPEHASKFSKIVWHTTPADVVEQEFGTNSKGGLSDNAVKDLSKRYGANIQSKPPSRWWWKLLVYFFGGFGGLLLGGGILCIISWKPLGSSPAVSNLVLGIILLAVFVAQAMFNFFQDFSSSRVMDSIHDMIPESCTVTRDGQIVSVESKDIVPGDIVHIAAGDKTPADLRITEASPDLAFDRSVLTGESVPVATSAMPDPLGTNYLESTSMAMQGTYCVNGAGRGIVVATGDNTIFGTIAKDASRPKKGMTPLQKEIFRFILLTCVIIVTLVVLLCILWGAWLHKDHKDWINVPSLIVALVSVAVAFMPEGLPIALTTCLVITANQMRKHQILCKSLSIVESLGSVSVLGFDKTGTLTRNHMTVTDAYTLGPQRSVVTMAAVCNSAVKAGDKIINGNATDKALLQYADNSAPLESIYGAWTQVHDLPFNSKDKYMITMLEPRSKESWAEIGVPAFHTSDNSNLFVVKGAPDILLPKLAFVVNEEGIMPITDDIRDTITETQREWASNGKRVLLLAKKIIPSNAVSDDKRVATEQMRDQVRGLVFVGLVAIEDPPRKNIASVITRLRRAGIKIVMITGDFELTGVAIAKACGIVNGEPDTVGHSTGASAVSITGPQLNSLTDDQWKDIIGYQELVFTRTTPQQKLMIIQQFQKNGHLVGMSGDGINDAPSLKQADVGISIADASDIAKEASDLILMGSGEELFEGIIEALKYGRLVFENLKKTLGYLLPAGTYSELWPVLLNVIFGMPQMLSSFNMIIICCITDCINAIVIAFEPSEKNLLEKPPRTERLVNFNLLLHSYFTIGTFYSFTSFLLGFINLQRHGMPFSAFTLSYGSYENKWSNVDDIIAMSSSIYFVNLVIMQIFNLLAMRTRYLSMFQHPPWLNKWIFVVTPISFGVTFIINYIPAIQKAMGTAMVPVEYYFISLGFGVVVLVYDELRKWRVRTHPKGFLAKIAW</sequence>
<evidence type="ECO:0000256" key="11">
    <source>
        <dbReference type="SAM" id="Phobius"/>
    </source>
</evidence>
<protein>
    <recommendedName>
        <fullName evidence="12">Cation-transporting P-type ATPase N-terminal domain-containing protein</fullName>
    </recommendedName>
</protein>
<keyword evidence="2" id="KW-1003">Cell membrane</keyword>
<dbReference type="InterPro" id="IPR023299">
    <property type="entry name" value="ATPase_P-typ_cyto_dom_N"/>
</dbReference>
<feature type="transmembrane region" description="Helical" evidence="11">
    <location>
        <begin position="833"/>
        <end position="855"/>
    </location>
</feature>
<dbReference type="Gene3D" id="1.20.1110.10">
    <property type="entry name" value="Calcium-transporting ATPase, transmembrane domain"/>
    <property type="match status" value="1"/>
</dbReference>
<feature type="transmembrane region" description="Helical" evidence="11">
    <location>
        <begin position="969"/>
        <end position="990"/>
    </location>
</feature>
<proteinExistence type="predicted"/>
<keyword evidence="9 11" id="KW-1133">Transmembrane helix</keyword>
<dbReference type="SUPFAM" id="SSF81665">
    <property type="entry name" value="Calcium ATPase, transmembrane domain M"/>
    <property type="match status" value="1"/>
</dbReference>
<keyword evidence="8" id="KW-1278">Translocase</keyword>
<dbReference type="GO" id="GO:0005524">
    <property type="term" value="F:ATP binding"/>
    <property type="evidence" value="ECO:0007669"/>
    <property type="project" value="UniProtKB-KW"/>
</dbReference>
<gene>
    <name evidence="13" type="ORF">DIURU_005536</name>
</gene>
<evidence type="ECO:0000256" key="5">
    <source>
        <dbReference type="ARBA" id="ARBA00022741"/>
    </source>
</evidence>
<dbReference type="InterPro" id="IPR059000">
    <property type="entry name" value="ATPase_P-type_domA"/>
</dbReference>
<keyword evidence="6" id="KW-0067">ATP-binding</keyword>
<evidence type="ECO:0000256" key="10">
    <source>
        <dbReference type="ARBA" id="ARBA00023136"/>
    </source>
</evidence>
<dbReference type="PANTHER" id="PTHR43294:SF21">
    <property type="entry name" value="CATION TRANSPORTING ATPASE"/>
    <property type="match status" value="1"/>
</dbReference>
<dbReference type="GO" id="GO:0016887">
    <property type="term" value="F:ATP hydrolysis activity"/>
    <property type="evidence" value="ECO:0007669"/>
    <property type="project" value="InterPro"/>
</dbReference>
<feature type="transmembrane region" description="Helical" evidence="11">
    <location>
        <begin position="179"/>
        <end position="198"/>
    </location>
</feature>
<dbReference type="SMART" id="SM00831">
    <property type="entry name" value="Cation_ATPase_N"/>
    <property type="match status" value="1"/>
</dbReference>
<comment type="caution">
    <text evidence="13">The sequence shown here is derived from an EMBL/GenBank/DDBJ whole genome shotgun (WGS) entry which is preliminary data.</text>
</comment>
<evidence type="ECO:0000256" key="9">
    <source>
        <dbReference type="ARBA" id="ARBA00022989"/>
    </source>
</evidence>
<dbReference type="GO" id="GO:0030007">
    <property type="term" value="P:intracellular potassium ion homeostasis"/>
    <property type="evidence" value="ECO:0007669"/>
    <property type="project" value="TreeGrafter"/>
</dbReference>
<keyword evidence="14" id="KW-1185">Reference proteome</keyword>
<evidence type="ECO:0000256" key="6">
    <source>
        <dbReference type="ARBA" id="ARBA00022840"/>
    </source>
</evidence>
<dbReference type="InterPro" id="IPR001757">
    <property type="entry name" value="P_typ_ATPase"/>
</dbReference>
<dbReference type="AlphaFoldDB" id="A0A642UDC3"/>
<feature type="transmembrane region" description="Helical" evidence="11">
    <location>
        <begin position="806"/>
        <end position="827"/>
    </location>
</feature>
<dbReference type="GO" id="GO:0006883">
    <property type="term" value="P:intracellular sodium ion homeostasis"/>
    <property type="evidence" value="ECO:0007669"/>
    <property type="project" value="TreeGrafter"/>
</dbReference>
<evidence type="ECO:0000256" key="3">
    <source>
        <dbReference type="ARBA" id="ARBA00022553"/>
    </source>
</evidence>
<evidence type="ECO:0000256" key="1">
    <source>
        <dbReference type="ARBA" id="ARBA00004651"/>
    </source>
</evidence>
<reference evidence="13 14" key="1">
    <citation type="submission" date="2019-07" db="EMBL/GenBank/DDBJ databases">
        <title>Genome assembly of two rare yeast pathogens: Diutina rugosa and Trichomonascus ciferrii.</title>
        <authorList>
            <person name="Mixao V."/>
            <person name="Saus E."/>
            <person name="Hansen A."/>
            <person name="Lass-Flor C."/>
            <person name="Gabaldon T."/>
        </authorList>
    </citation>
    <scope>NUCLEOTIDE SEQUENCE [LARGE SCALE GENOMIC DNA]</scope>
    <source>
        <strain evidence="13 14">CBS 613</strain>
    </source>
</reference>
<evidence type="ECO:0000256" key="8">
    <source>
        <dbReference type="ARBA" id="ARBA00022967"/>
    </source>
</evidence>
<dbReference type="Pfam" id="PF00690">
    <property type="entry name" value="Cation_ATPase_N"/>
    <property type="match status" value="1"/>
</dbReference>
<dbReference type="GO" id="GO:0036376">
    <property type="term" value="P:sodium ion export across plasma membrane"/>
    <property type="evidence" value="ECO:0007669"/>
    <property type="project" value="TreeGrafter"/>
</dbReference>
<feature type="domain" description="Cation-transporting P-type ATPase N-terminal" evidence="12">
    <location>
        <begin position="95"/>
        <end position="168"/>
    </location>
</feature>
<dbReference type="FunFam" id="2.70.150.10:FF:000160">
    <property type="entry name" value="Sarcoplasmic/endoplasmic reticulum calcium ATPase 1"/>
    <property type="match status" value="1"/>
</dbReference>
<dbReference type="Proteomes" id="UP000449547">
    <property type="component" value="Unassembled WGS sequence"/>
</dbReference>
<feature type="transmembrane region" description="Helical" evidence="11">
    <location>
        <begin position="1002"/>
        <end position="1019"/>
    </location>
</feature>
<dbReference type="Pfam" id="PF00689">
    <property type="entry name" value="Cation_ATPase_C"/>
    <property type="match status" value="1"/>
</dbReference>
<organism evidence="13 14">
    <name type="scientific">Diutina rugosa</name>
    <name type="common">Yeast</name>
    <name type="synonym">Candida rugosa</name>
    <dbReference type="NCBI Taxonomy" id="5481"/>
    <lineage>
        <taxon>Eukaryota</taxon>
        <taxon>Fungi</taxon>
        <taxon>Dikarya</taxon>
        <taxon>Ascomycota</taxon>
        <taxon>Saccharomycotina</taxon>
        <taxon>Pichiomycetes</taxon>
        <taxon>Debaryomycetaceae</taxon>
        <taxon>Diutina</taxon>
    </lineage>
</organism>
<dbReference type="EMBL" id="SWFT01000161">
    <property type="protein sequence ID" value="KAA8897023.1"/>
    <property type="molecule type" value="Genomic_DNA"/>
</dbReference>
<keyword evidence="7" id="KW-0460">Magnesium</keyword>
<evidence type="ECO:0000256" key="7">
    <source>
        <dbReference type="ARBA" id="ARBA00022842"/>
    </source>
</evidence>
<dbReference type="GO" id="GO:0005391">
    <property type="term" value="F:P-type sodium:potassium-exchanging transporter activity"/>
    <property type="evidence" value="ECO:0007669"/>
    <property type="project" value="TreeGrafter"/>
</dbReference>
<evidence type="ECO:0000256" key="2">
    <source>
        <dbReference type="ARBA" id="ARBA00022475"/>
    </source>
</evidence>
<accession>A0A642UDC3</accession>
<dbReference type="Pfam" id="PF00122">
    <property type="entry name" value="E1-E2_ATPase"/>
    <property type="match status" value="1"/>
</dbReference>
<comment type="subcellular location">
    <subcellularLocation>
        <location evidence="1">Cell membrane</location>
        <topology evidence="1">Multi-pass membrane protein</topology>
    </subcellularLocation>
</comment>
<dbReference type="SFLD" id="SFLDS00003">
    <property type="entry name" value="Haloacid_Dehalogenase"/>
    <property type="match status" value="1"/>
</dbReference>
<dbReference type="NCBIfam" id="TIGR01494">
    <property type="entry name" value="ATPase_P-type"/>
    <property type="match status" value="2"/>
</dbReference>
<evidence type="ECO:0000313" key="14">
    <source>
        <dbReference type="Proteomes" id="UP000449547"/>
    </source>
</evidence>
<dbReference type="InterPro" id="IPR044492">
    <property type="entry name" value="P_typ_ATPase_HD_dom"/>
</dbReference>
<dbReference type="InterPro" id="IPR018303">
    <property type="entry name" value="ATPase_P-typ_P_site"/>
</dbReference>
<dbReference type="PRINTS" id="PR00119">
    <property type="entry name" value="CATATPASE"/>
</dbReference>
<feature type="transmembrane region" description="Helical" evidence="11">
    <location>
        <begin position="378"/>
        <end position="405"/>
    </location>
</feature>
<keyword evidence="4 11" id="KW-0812">Transmembrane</keyword>
<feature type="transmembrane region" description="Helical" evidence="11">
    <location>
        <begin position="340"/>
        <end position="366"/>
    </location>
</feature>
<dbReference type="SUPFAM" id="SSF56784">
    <property type="entry name" value="HAD-like"/>
    <property type="match status" value="1"/>
</dbReference>
<dbReference type="GO" id="GO:1902600">
    <property type="term" value="P:proton transmembrane transport"/>
    <property type="evidence" value="ECO:0007669"/>
    <property type="project" value="TreeGrafter"/>
</dbReference>
<dbReference type="SUPFAM" id="SSF81653">
    <property type="entry name" value="Calcium ATPase, transduction domain A"/>
    <property type="match status" value="1"/>
</dbReference>
<dbReference type="PRINTS" id="PR00121">
    <property type="entry name" value="NAKATPASE"/>
</dbReference>
<feature type="transmembrane region" description="Helical" evidence="11">
    <location>
        <begin position="928"/>
        <end position="949"/>
    </location>
</feature>
<dbReference type="Gene3D" id="3.40.1110.10">
    <property type="entry name" value="Calcium-transporting ATPase, cytoplasmic domain N"/>
    <property type="match status" value="1"/>
</dbReference>
<dbReference type="InterPro" id="IPR036412">
    <property type="entry name" value="HAD-like_sf"/>
</dbReference>
<dbReference type="Gene3D" id="2.70.150.10">
    <property type="entry name" value="Calcium-transporting ATPase, cytoplasmic transduction domain A"/>
    <property type="match status" value="1"/>
</dbReference>
<dbReference type="OrthoDB" id="158672at2759"/>
<keyword evidence="3" id="KW-0597">Phosphoprotein</keyword>
<name>A0A642UDC3_DIURU</name>
<dbReference type="OMA" id="QQPPIFN"/>
<feature type="transmembrane region" description="Helical" evidence="11">
    <location>
        <begin position="144"/>
        <end position="167"/>
    </location>
</feature>
<dbReference type="SFLD" id="SFLDG00002">
    <property type="entry name" value="C1.7:_P-type_atpase_like"/>
    <property type="match status" value="1"/>
</dbReference>
<dbReference type="SFLD" id="SFLDF00027">
    <property type="entry name" value="p-type_atpase"/>
    <property type="match status" value="1"/>
</dbReference>
<evidence type="ECO:0000256" key="4">
    <source>
        <dbReference type="ARBA" id="ARBA00022692"/>
    </source>
</evidence>
<dbReference type="InterPro" id="IPR004014">
    <property type="entry name" value="ATPase_P-typ_cation-transptr_N"/>
</dbReference>
<dbReference type="InterPro" id="IPR006068">
    <property type="entry name" value="ATPase_P-typ_cation-transptr_C"/>
</dbReference>
<keyword evidence="5" id="KW-0547">Nucleotide-binding</keyword>
<dbReference type="PROSITE" id="PS00154">
    <property type="entry name" value="ATPASE_E1_E2"/>
    <property type="match status" value="1"/>
</dbReference>
<evidence type="ECO:0000313" key="13">
    <source>
        <dbReference type="EMBL" id="KAA8897023.1"/>
    </source>
</evidence>
<dbReference type="RefSeq" id="XP_034009765.1">
    <property type="nucleotide sequence ID" value="XM_034158529.1"/>
</dbReference>
<evidence type="ECO:0000259" key="12">
    <source>
        <dbReference type="SMART" id="SM00831"/>
    </source>
</evidence>
<keyword evidence="10 11" id="KW-0472">Membrane</keyword>
<dbReference type="Pfam" id="PF13246">
    <property type="entry name" value="Cation_ATPase"/>
    <property type="match status" value="1"/>
</dbReference>
<dbReference type="PANTHER" id="PTHR43294">
    <property type="entry name" value="SODIUM/POTASSIUM-TRANSPORTING ATPASE SUBUNIT ALPHA"/>
    <property type="match status" value="1"/>
</dbReference>
<feature type="transmembrane region" description="Helical" evidence="11">
    <location>
        <begin position="875"/>
        <end position="899"/>
    </location>
</feature>
<dbReference type="VEuPathDB" id="FungiDB:DIURU_005536"/>
<dbReference type="InterPro" id="IPR050510">
    <property type="entry name" value="Cation_transp_ATPase_P-type"/>
</dbReference>
<dbReference type="GeneID" id="54784187"/>
<dbReference type="GO" id="GO:1990573">
    <property type="term" value="P:potassium ion import across plasma membrane"/>
    <property type="evidence" value="ECO:0007669"/>
    <property type="project" value="TreeGrafter"/>
</dbReference>
<dbReference type="InterPro" id="IPR008250">
    <property type="entry name" value="ATPase_P-typ_transduc_dom_A_sf"/>
</dbReference>
<dbReference type="InterPro" id="IPR023298">
    <property type="entry name" value="ATPase_P-typ_TM_dom_sf"/>
</dbReference>
<dbReference type="GO" id="GO:0005886">
    <property type="term" value="C:plasma membrane"/>
    <property type="evidence" value="ECO:0007669"/>
    <property type="project" value="UniProtKB-SubCell"/>
</dbReference>